<reference evidence="1 2" key="1">
    <citation type="submission" date="2023-05" db="EMBL/GenBank/DDBJ databases">
        <title>Adaptations of aquatic viruses from atmosphere-close ecosystems of the Central Arctic Ocean.</title>
        <authorList>
            <person name="Rahlff J."/>
            <person name="Holmfeldt K."/>
        </authorList>
    </citation>
    <scope>NUCLEOTIDE SEQUENCE [LARGE SCALE GENOMIC DNA]</scope>
    <source>
        <strain evidence="1 2">Arc14</strain>
    </source>
</reference>
<protein>
    <submittedName>
        <fullName evidence="1">Heavy-metal-associated domain-containing protein</fullName>
    </submittedName>
</protein>
<gene>
    <name evidence="1" type="ORF">QO192_11015</name>
</gene>
<comment type="caution">
    <text evidence="1">The sequence shown here is derived from an EMBL/GenBank/DDBJ whole genome shotgun (WGS) entry which is preliminary data.</text>
</comment>
<sequence>MSLMDDNVIPGNYGKVFGTDANETADLLAIKEALLKLDGISNIAIDDNIFPKEFNVHTDKIVKIEAIEDVVKSLGFHAIPKSLFEL</sequence>
<evidence type="ECO:0000313" key="1">
    <source>
        <dbReference type="EMBL" id="MEZ7515809.1"/>
    </source>
</evidence>
<evidence type="ECO:0000313" key="2">
    <source>
        <dbReference type="Proteomes" id="UP001568894"/>
    </source>
</evidence>
<organism evidence="1 2">
    <name type="scientific">Flavobacterium frigidarium</name>
    <dbReference type="NCBI Taxonomy" id="99286"/>
    <lineage>
        <taxon>Bacteria</taxon>
        <taxon>Pseudomonadati</taxon>
        <taxon>Bacteroidota</taxon>
        <taxon>Flavobacteriia</taxon>
        <taxon>Flavobacteriales</taxon>
        <taxon>Flavobacteriaceae</taxon>
        <taxon>Flavobacterium</taxon>
    </lineage>
</organism>
<dbReference type="RefSeq" id="WP_371570476.1">
    <property type="nucleotide sequence ID" value="NZ_JASMRN010000008.1"/>
</dbReference>
<keyword evidence="2" id="KW-1185">Reference proteome</keyword>
<name>A0ABV4KH30_9FLAO</name>
<dbReference type="Proteomes" id="UP001568894">
    <property type="component" value="Unassembled WGS sequence"/>
</dbReference>
<accession>A0ABV4KH30</accession>
<dbReference type="EMBL" id="JASMRN010000008">
    <property type="protein sequence ID" value="MEZ7515809.1"/>
    <property type="molecule type" value="Genomic_DNA"/>
</dbReference>
<proteinExistence type="predicted"/>